<dbReference type="Pfam" id="PF20259">
    <property type="entry name" value="tRNA_Me_trans_M"/>
    <property type="match status" value="1"/>
</dbReference>
<evidence type="ECO:0000256" key="3">
    <source>
        <dbReference type="ARBA" id="ARBA00022694"/>
    </source>
</evidence>
<evidence type="ECO:0000256" key="6">
    <source>
        <dbReference type="ARBA" id="ARBA00022884"/>
    </source>
</evidence>
<dbReference type="GO" id="GO:0005737">
    <property type="term" value="C:cytoplasm"/>
    <property type="evidence" value="ECO:0007669"/>
    <property type="project" value="UniProtKB-SubCell"/>
</dbReference>
<evidence type="ECO:0000256" key="7">
    <source>
        <dbReference type="ARBA" id="ARBA00023157"/>
    </source>
</evidence>
<evidence type="ECO:0000256" key="8">
    <source>
        <dbReference type="ARBA" id="ARBA00051542"/>
    </source>
</evidence>
<feature type="site" description="Interaction with tRNA" evidence="9">
    <location>
        <position position="326"/>
    </location>
</feature>
<organism evidence="12 13">
    <name type="scientific">Candidatus Vogelbacteria bacterium RIFOXYD1_FULL_46_19</name>
    <dbReference type="NCBI Taxonomy" id="1802439"/>
    <lineage>
        <taxon>Bacteria</taxon>
        <taxon>Candidatus Vogeliibacteriota</taxon>
    </lineage>
</organism>
<keyword evidence="7" id="KW-1015">Disulfide bond</keyword>
<evidence type="ECO:0000256" key="5">
    <source>
        <dbReference type="ARBA" id="ARBA00022840"/>
    </source>
</evidence>
<accession>A0A1G2QFV3</accession>
<dbReference type="PANTHER" id="PTHR11933:SF5">
    <property type="entry name" value="MITOCHONDRIAL TRNA-SPECIFIC 2-THIOURIDYLASE 1"/>
    <property type="match status" value="1"/>
</dbReference>
<dbReference type="Pfam" id="PF03054">
    <property type="entry name" value="tRNA_Me_trans"/>
    <property type="match status" value="1"/>
</dbReference>
<comment type="similarity">
    <text evidence="9">Belongs to the MnmA/TRMU family.</text>
</comment>
<comment type="caution">
    <text evidence="9">Lacks conserved residue(s) required for the propagation of feature annotation.</text>
</comment>
<dbReference type="AlphaFoldDB" id="A0A1G2QFV3"/>
<comment type="function">
    <text evidence="9">Catalyzes the 2-thiolation of uridine at the wobble position (U34) of tRNA, leading to the formation of s(2)U34.</text>
</comment>
<dbReference type="GO" id="GO:0005524">
    <property type="term" value="F:ATP binding"/>
    <property type="evidence" value="ECO:0007669"/>
    <property type="project" value="UniProtKB-KW"/>
</dbReference>
<feature type="binding site" evidence="9">
    <location>
        <position position="26"/>
    </location>
    <ligand>
        <name>ATP</name>
        <dbReference type="ChEBI" id="CHEBI:30616"/>
    </ligand>
</feature>
<evidence type="ECO:0000259" key="11">
    <source>
        <dbReference type="Pfam" id="PF20259"/>
    </source>
</evidence>
<name>A0A1G2QFV3_9BACT</name>
<feature type="domain" description="tRNA-specific 2-thiouridylase MnmA-like central" evidence="11">
    <location>
        <begin position="193"/>
        <end position="259"/>
    </location>
</feature>
<dbReference type="InterPro" id="IPR023382">
    <property type="entry name" value="MnmA-like_central_sf"/>
</dbReference>
<dbReference type="FunFam" id="3.40.50.620:FF:000115">
    <property type="entry name" value="tRNA-specific 2-thiouridylase MnmA"/>
    <property type="match status" value="1"/>
</dbReference>
<dbReference type="InterPro" id="IPR004506">
    <property type="entry name" value="MnmA-like"/>
</dbReference>
<evidence type="ECO:0000256" key="2">
    <source>
        <dbReference type="ARBA" id="ARBA00022679"/>
    </source>
</evidence>
<evidence type="ECO:0000313" key="12">
    <source>
        <dbReference type="EMBL" id="OHA59446.1"/>
    </source>
</evidence>
<keyword evidence="3 9" id="KW-0819">tRNA processing</keyword>
<dbReference type="HAMAP" id="MF_00144">
    <property type="entry name" value="tRNA_thiouridyl_MnmA"/>
    <property type="match status" value="1"/>
</dbReference>
<evidence type="ECO:0000256" key="4">
    <source>
        <dbReference type="ARBA" id="ARBA00022741"/>
    </source>
</evidence>
<feature type="site" description="Interaction with tRNA" evidence="9">
    <location>
        <position position="114"/>
    </location>
</feature>
<dbReference type="PANTHER" id="PTHR11933">
    <property type="entry name" value="TRNA 5-METHYLAMINOMETHYL-2-THIOURIDYLATE -METHYLTRANSFERASE"/>
    <property type="match status" value="1"/>
</dbReference>
<feature type="active site" description="Cysteine persulfide intermediate" evidence="9">
    <location>
        <position position="185"/>
    </location>
</feature>
<reference evidence="12 13" key="1">
    <citation type="journal article" date="2016" name="Nat. Commun.">
        <title>Thousands of microbial genomes shed light on interconnected biogeochemical processes in an aquifer system.</title>
        <authorList>
            <person name="Anantharaman K."/>
            <person name="Brown C.T."/>
            <person name="Hug L.A."/>
            <person name="Sharon I."/>
            <person name="Castelle C.J."/>
            <person name="Probst A.J."/>
            <person name="Thomas B.C."/>
            <person name="Singh A."/>
            <person name="Wilkins M.J."/>
            <person name="Karaoz U."/>
            <person name="Brodie E.L."/>
            <person name="Williams K.H."/>
            <person name="Hubbard S.S."/>
            <person name="Banfield J.F."/>
        </authorList>
    </citation>
    <scope>NUCLEOTIDE SEQUENCE [LARGE SCALE GENOMIC DNA]</scope>
</reference>
<feature type="domain" description="tRNA-specific 2-thiouridylase MnmA-like C-terminal" evidence="10">
    <location>
        <begin position="271"/>
        <end position="342"/>
    </location>
</feature>
<evidence type="ECO:0000256" key="1">
    <source>
        <dbReference type="ARBA" id="ARBA00022555"/>
    </source>
</evidence>
<dbReference type="Gene3D" id="3.40.50.620">
    <property type="entry name" value="HUPs"/>
    <property type="match status" value="1"/>
</dbReference>
<dbReference type="NCBIfam" id="TIGR00420">
    <property type="entry name" value="trmU"/>
    <property type="match status" value="1"/>
</dbReference>
<dbReference type="SUPFAM" id="SSF52402">
    <property type="entry name" value="Adenine nucleotide alpha hydrolases-like"/>
    <property type="match status" value="1"/>
</dbReference>
<dbReference type="InterPro" id="IPR046884">
    <property type="entry name" value="MnmA-like_central"/>
</dbReference>
<dbReference type="Gene3D" id="2.40.30.10">
    <property type="entry name" value="Translation factors"/>
    <property type="match status" value="1"/>
</dbReference>
<dbReference type="EMBL" id="MHTK01000006">
    <property type="protein sequence ID" value="OHA59446.1"/>
    <property type="molecule type" value="Genomic_DNA"/>
</dbReference>
<protein>
    <recommendedName>
        <fullName evidence="9">tRNA-specific 2-thiouridylase MnmA</fullName>
        <ecNumber evidence="9">2.8.1.13</ecNumber>
    </recommendedName>
</protein>
<gene>
    <name evidence="9" type="primary">mnmA</name>
    <name evidence="12" type="ORF">A2589_01100</name>
</gene>
<dbReference type="GO" id="GO:0103016">
    <property type="term" value="F:tRNA-uridine 2-sulfurtransferase activity"/>
    <property type="evidence" value="ECO:0007669"/>
    <property type="project" value="UniProtKB-EC"/>
</dbReference>
<comment type="catalytic activity">
    <reaction evidence="8 9">
        <text>S-sulfanyl-L-cysteinyl-[protein] + uridine(34) in tRNA + AH2 + ATP = 2-thiouridine(34) in tRNA + L-cysteinyl-[protein] + A + AMP + diphosphate + H(+)</text>
        <dbReference type="Rhea" id="RHEA:47032"/>
        <dbReference type="Rhea" id="RHEA-COMP:10131"/>
        <dbReference type="Rhea" id="RHEA-COMP:11726"/>
        <dbReference type="Rhea" id="RHEA-COMP:11727"/>
        <dbReference type="Rhea" id="RHEA-COMP:11728"/>
        <dbReference type="ChEBI" id="CHEBI:13193"/>
        <dbReference type="ChEBI" id="CHEBI:15378"/>
        <dbReference type="ChEBI" id="CHEBI:17499"/>
        <dbReference type="ChEBI" id="CHEBI:29950"/>
        <dbReference type="ChEBI" id="CHEBI:30616"/>
        <dbReference type="ChEBI" id="CHEBI:33019"/>
        <dbReference type="ChEBI" id="CHEBI:61963"/>
        <dbReference type="ChEBI" id="CHEBI:65315"/>
        <dbReference type="ChEBI" id="CHEBI:87170"/>
        <dbReference type="ChEBI" id="CHEBI:456215"/>
        <dbReference type="EC" id="2.8.1.13"/>
    </reaction>
</comment>
<feature type="region of interest" description="Interaction with tRNA" evidence="9">
    <location>
        <begin position="295"/>
        <end position="296"/>
    </location>
</feature>
<dbReference type="Gene3D" id="2.30.30.280">
    <property type="entry name" value="Adenine nucleotide alpha hydrolases-like domains"/>
    <property type="match status" value="1"/>
</dbReference>
<dbReference type="Pfam" id="PF20258">
    <property type="entry name" value="tRNA_Me_trans_C"/>
    <property type="match status" value="1"/>
</dbReference>
<feature type="active site" description="Nucleophile" evidence="9">
    <location>
        <position position="89"/>
    </location>
</feature>
<evidence type="ECO:0000256" key="9">
    <source>
        <dbReference type="HAMAP-Rule" id="MF_00144"/>
    </source>
</evidence>
<keyword evidence="9" id="KW-0963">Cytoplasm</keyword>
<dbReference type="InterPro" id="IPR046885">
    <property type="entry name" value="MnmA-like_C"/>
</dbReference>
<dbReference type="NCBIfam" id="NF001138">
    <property type="entry name" value="PRK00143.1"/>
    <property type="match status" value="1"/>
</dbReference>
<dbReference type="GO" id="GO:0002143">
    <property type="term" value="P:tRNA wobble position uridine thiolation"/>
    <property type="evidence" value="ECO:0007669"/>
    <property type="project" value="TreeGrafter"/>
</dbReference>
<comment type="caution">
    <text evidence="12">The sequence shown here is derived from an EMBL/GenBank/DDBJ whole genome shotgun (WGS) entry which is preliminary data.</text>
</comment>
<evidence type="ECO:0000259" key="10">
    <source>
        <dbReference type="Pfam" id="PF20258"/>
    </source>
</evidence>
<keyword evidence="6 9" id="KW-0694">RNA-binding</keyword>
<dbReference type="FunFam" id="2.30.30.280:FF:000001">
    <property type="entry name" value="tRNA-specific 2-thiouridylase MnmA"/>
    <property type="match status" value="1"/>
</dbReference>
<dbReference type="CDD" id="cd01998">
    <property type="entry name" value="MnmA_TRMU-like"/>
    <property type="match status" value="1"/>
</dbReference>
<keyword evidence="4 9" id="KW-0547">Nucleotide-binding</keyword>
<keyword evidence="5 9" id="KW-0067">ATP-binding</keyword>
<dbReference type="EC" id="2.8.1.13" evidence="9"/>
<feature type="region of interest" description="Interaction with target base in tRNA" evidence="9">
    <location>
        <begin position="84"/>
        <end position="86"/>
    </location>
</feature>
<dbReference type="Proteomes" id="UP000177838">
    <property type="component" value="Unassembled WGS sequence"/>
</dbReference>
<dbReference type="STRING" id="1802439.A2589_01100"/>
<keyword evidence="1 9" id="KW-0820">tRNA-binding</keyword>
<keyword evidence="2 9" id="KW-0808">Transferase</keyword>
<dbReference type="GO" id="GO:0000049">
    <property type="term" value="F:tRNA binding"/>
    <property type="evidence" value="ECO:0007669"/>
    <property type="project" value="UniProtKB-KW"/>
</dbReference>
<feature type="binding site" evidence="9">
    <location>
        <position position="113"/>
    </location>
    <ligand>
        <name>ATP</name>
        <dbReference type="ChEBI" id="CHEBI:30616"/>
    </ligand>
</feature>
<dbReference type="InterPro" id="IPR014729">
    <property type="entry name" value="Rossmann-like_a/b/a_fold"/>
</dbReference>
<comment type="subcellular location">
    <subcellularLocation>
        <location evidence="9">Cytoplasm</location>
    </subcellularLocation>
</comment>
<feature type="region of interest" description="Interaction with tRNA" evidence="9">
    <location>
        <begin position="135"/>
        <end position="137"/>
    </location>
</feature>
<proteinExistence type="inferred from homology"/>
<sequence length="343" mass="38068">MSGGVDSSVAAALLVEQNYEVTGVFIKVWEPPNFSCTWRDDRRDAMRVAAQLSIPFITLDLSAEYKQGVVDYMIAEYQAGRTPNPDVMCNKTVKFGAFFNWARNEGVDYVATGHYAQIISKGNQFELHAGLDPTKDQSYFLWSLAQTHLAHTLFPVGHYPKKEVRALAEKFQLPTATKKDSQGLCFIGKLNVKDFLKNFIEAKPGEVITESGEVVGRHDGVFFYTLGERHGFTVTQKTTAEKPYYIVAKDLDRNRLIVATDPKSEEMVTKTARLTNTNWNTSPPASNKTYQVQLRYHGECLPVTLASTADGYVVSFVEPVLATPGQSLVVYEGSQCLGGGIII</sequence>
<evidence type="ECO:0000313" key="13">
    <source>
        <dbReference type="Proteomes" id="UP000177838"/>
    </source>
</evidence>